<dbReference type="EMBL" id="QGMJ01000610">
    <property type="protein sequence ID" value="TVY34692.1"/>
    <property type="molecule type" value="Genomic_DNA"/>
</dbReference>
<evidence type="ECO:0000313" key="1">
    <source>
        <dbReference type="EMBL" id="TVY34692.1"/>
    </source>
</evidence>
<sequence>MAMETRLKTIAVPRGVSAGMTSWDFSILQLLHHIHRLLKAGKYNMAMGKKACQEALERIVGFLIIRYPSGPSPFKLVKHNLHLIHNGITSRTFKMTSPYE</sequence>
<name>A0A8H8RHR1_9HELO</name>
<accession>A0A8H8RHR1</accession>
<comment type="caution">
    <text evidence="1">The sequence shown here is derived from an EMBL/GenBank/DDBJ whole genome shotgun (WGS) entry which is preliminary data.</text>
</comment>
<evidence type="ECO:0000313" key="2">
    <source>
        <dbReference type="Proteomes" id="UP000462212"/>
    </source>
</evidence>
<dbReference type="Proteomes" id="UP000462212">
    <property type="component" value="Unassembled WGS sequence"/>
</dbReference>
<protein>
    <submittedName>
        <fullName evidence="1">Uncharacterized protein</fullName>
    </submittedName>
</protein>
<proteinExistence type="predicted"/>
<reference evidence="1 2" key="1">
    <citation type="submission" date="2018-05" db="EMBL/GenBank/DDBJ databases">
        <title>Genome sequencing and assembly of the regulated plant pathogen Lachnellula willkommii and related sister species for the development of diagnostic species identification markers.</title>
        <authorList>
            <person name="Giroux E."/>
            <person name="Bilodeau G."/>
        </authorList>
    </citation>
    <scope>NUCLEOTIDE SEQUENCE [LARGE SCALE GENOMIC DNA]</scope>
    <source>
        <strain evidence="1 2">CBS 197.66</strain>
    </source>
</reference>
<gene>
    <name evidence="1" type="ORF">LSUB1_G005519</name>
</gene>
<feature type="non-terminal residue" evidence="1">
    <location>
        <position position="100"/>
    </location>
</feature>
<organism evidence="1 2">
    <name type="scientific">Lachnellula subtilissima</name>
    <dbReference type="NCBI Taxonomy" id="602034"/>
    <lineage>
        <taxon>Eukaryota</taxon>
        <taxon>Fungi</taxon>
        <taxon>Dikarya</taxon>
        <taxon>Ascomycota</taxon>
        <taxon>Pezizomycotina</taxon>
        <taxon>Leotiomycetes</taxon>
        <taxon>Helotiales</taxon>
        <taxon>Lachnaceae</taxon>
        <taxon>Lachnellula</taxon>
    </lineage>
</organism>
<keyword evidence="2" id="KW-1185">Reference proteome</keyword>
<dbReference type="AlphaFoldDB" id="A0A8H8RHR1"/>